<dbReference type="GO" id="GO:0008097">
    <property type="term" value="F:5S rRNA binding"/>
    <property type="evidence" value="ECO:0007669"/>
    <property type="project" value="TreeGrafter"/>
</dbReference>
<evidence type="ECO:0000256" key="3">
    <source>
        <dbReference type="ARBA" id="ARBA00022980"/>
    </source>
</evidence>
<evidence type="ECO:0000256" key="7">
    <source>
        <dbReference type="ARBA" id="ARBA00069051"/>
    </source>
</evidence>
<dbReference type="GeneTree" id="ENSGT00390000006394"/>
<dbReference type="GO" id="GO:0005840">
    <property type="term" value="C:ribosome"/>
    <property type="evidence" value="ECO:0007669"/>
    <property type="project" value="UniProtKB-KW"/>
</dbReference>
<keyword evidence="11" id="KW-1185">Reference proteome</keyword>
<evidence type="ECO:0000256" key="2">
    <source>
        <dbReference type="ARBA" id="ARBA00007116"/>
    </source>
</evidence>
<evidence type="ECO:0000256" key="8">
    <source>
        <dbReference type="ARBA" id="ARBA00082661"/>
    </source>
</evidence>
<dbReference type="CDD" id="cd00432">
    <property type="entry name" value="Ribosomal_L18_L5e"/>
    <property type="match status" value="1"/>
</dbReference>
<evidence type="ECO:0000256" key="1">
    <source>
        <dbReference type="ARBA" id="ARBA00004173"/>
    </source>
</evidence>
<dbReference type="PANTHER" id="PTHR12899:SF3">
    <property type="entry name" value="LARGE RIBOSOMAL SUBUNIT PROTEIN UL18M"/>
    <property type="match status" value="1"/>
</dbReference>
<keyword evidence="3" id="KW-0689">Ribosomal protein</keyword>
<dbReference type="GO" id="GO:1990904">
    <property type="term" value="C:ribonucleoprotein complex"/>
    <property type="evidence" value="ECO:0007669"/>
    <property type="project" value="UniProtKB-KW"/>
</dbReference>
<dbReference type="Ensembl" id="ENSCSAVT00000002922.1">
    <property type="protein sequence ID" value="ENSCSAVP00000002878.1"/>
    <property type="gene ID" value="ENSCSAVG00000001714.1"/>
</dbReference>
<reference evidence="10" key="3">
    <citation type="submission" date="2025-09" db="UniProtKB">
        <authorList>
            <consortium name="Ensembl"/>
        </authorList>
    </citation>
    <scope>IDENTIFICATION</scope>
</reference>
<dbReference type="STRING" id="51511.ENSCSAVP00000002878"/>
<dbReference type="InterPro" id="IPR005484">
    <property type="entry name" value="Ribosomal_uL18_bac/plant/anim"/>
</dbReference>
<organism evidence="10 11">
    <name type="scientific">Ciona savignyi</name>
    <name type="common">Pacific transparent sea squirt</name>
    <dbReference type="NCBI Taxonomy" id="51511"/>
    <lineage>
        <taxon>Eukaryota</taxon>
        <taxon>Metazoa</taxon>
        <taxon>Chordata</taxon>
        <taxon>Tunicata</taxon>
        <taxon>Ascidiacea</taxon>
        <taxon>Phlebobranchia</taxon>
        <taxon>Cionidae</taxon>
        <taxon>Ciona</taxon>
    </lineage>
</organism>
<comment type="similarity">
    <text evidence="2">Belongs to the universal ribosomal protein uL18 family.</text>
</comment>
<dbReference type="PANTHER" id="PTHR12899">
    <property type="entry name" value="39S RIBOSOMAL PROTEIN L18, MITOCHONDRIAL"/>
    <property type="match status" value="1"/>
</dbReference>
<dbReference type="eggNOG" id="KOG3333">
    <property type="taxonomic scope" value="Eukaryota"/>
</dbReference>
<protein>
    <recommendedName>
        <fullName evidence="7">Large ribosomal subunit protein uL18m</fullName>
    </recommendedName>
    <alternativeName>
        <fullName evidence="8">39S ribosomal protein L18, mitochondrial</fullName>
    </alternativeName>
</protein>
<comment type="function">
    <text evidence="6">Together with thiosulfate sulfurtransferase (TST), acts as a mitochondrial import factor for the cytosolic 5S rRNA. The precursor form shows RNA chaperone activity; is able to fold the 5S rRNA into an import-competent conformation that is recognized by rhodanese (TST). Both the cytoplasmic and mitochondrial forms are able to bind to the helix IV-loop D in the gamma domain of the 5S rRNA.</text>
</comment>
<dbReference type="GO" id="GO:0006412">
    <property type="term" value="P:translation"/>
    <property type="evidence" value="ECO:0007669"/>
    <property type="project" value="InterPro"/>
</dbReference>
<comment type="subcellular location">
    <subcellularLocation>
        <location evidence="1">Mitochondrion</location>
    </subcellularLocation>
</comment>
<evidence type="ECO:0000256" key="4">
    <source>
        <dbReference type="ARBA" id="ARBA00023128"/>
    </source>
</evidence>
<dbReference type="GO" id="GO:0003735">
    <property type="term" value="F:structural constituent of ribosome"/>
    <property type="evidence" value="ECO:0007669"/>
    <property type="project" value="InterPro"/>
</dbReference>
<evidence type="ECO:0000313" key="10">
    <source>
        <dbReference type="Ensembl" id="ENSCSAVP00000002878.1"/>
    </source>
</evidence>
<keyword evidence="5" id="KW-0687">Ribonucleoprotein</keyword>
<dbReference type="Gene3D" id="3.30.420.80">
    <property type="entry name" value="Ribosomal protein S11"/>
    <property type="match status" value="1"/>
</dbReference>
<evidence type="ECO:0000256" key="6">
    <source>
        <dbReference type="ARBA" id="ARBA00059887"/>
    </source>
</evidence>
<evidence type="ECO:0000256" key="9">
    <source>
        <dbReference type="SAM" id="MobiDB-lite"/>
    </source>
</evidence>
<reference evidence="10" key="2">
    <citation type="submission" date="2025-08" db="UniProtKB">
        <authorList>
            <consortium name="Ensembl"/>
        </authorList>
    </citation>
    <scope>IDENTIFICATION</scope>
</reference>
<dbReference type="GO" id="GO:0005743">
    <property type="term" value="C:mitochondrial inner membrane"/>
    <property type="evidence" value="ECO:0007669"/>
    <property type="project" value="UniProtKB-ARBA"/>
</dbReference>
<dbReference type="FunFam" id="3.30.420.80:FF:000005">
    <property type="entry name" value="39S ribosomal protein L18, mitochondrial"/>
    <property type="match status" value="1"/>
</dbReference>
<dbReference type="Proteomes" id="UP000007875">
    <property type="component" value="Unassembled WGS sequence"/>
</dbReference>
<evidence type="ECO:0000256" key="5">
    <source>
        <dbReference type="ARBA" id="ARBA00023274"/>
    </source>
</evidence>
<evidence type="ECO:0000313" key="11">
    <source>
        <dbReference type="Proteomes" id="UP000007875"/>
    </source>
</evidence>
<dbReference type="InParanoid" id="H2YC30"/>
<name>H2YC30_CIOSA</name>
<dbReference type="HOGENOM" id="CLU_108540_0_0_1"/>
<dbReference type="AlphaFoldDB" id="H2YC30"/>
<feature type="region of interest" description="Disordered" evidence="9">
    <location>
        <begin position="192"/>
        <end position="222"/>
    </location>
</feature>
<dbReference type="InterPro" id="IPR057268">
    <property type="entry name" value="Ribosomal_L18"/>
</dbReference>
<dbReference type="OMA" id="TSEWAIK"/>
<keyword evidence="4" id="KW-0496">Mitochondrion</keyword>
<reference evidence="11" key="1">
    <citation type="submission" date="2003-08" db="EMBL/GenBank/DDBJ databases">
        <authorList>
            <person name="Birren B."/>
            <person name="Nusbaum C."/>
            <person name="Abebe A."/>
            <person name="Abouelleil A."/>
            <person name="Adekoya E."/>
            <person name="Ait-zahra M."/>
            <person name="Allen N."/>
            <person name="Allen T."/>
            <person name="An P."/>
            <person name="Anderson M."/>
            <person name="Anderson S."/>
            <person name="Arachchi H."/>
            <person name="Armbruster J."/>
            <person name="Bachantsang P."/>
            <person name="Baldwin J."/>
            <person name="Barry A."/>
            <person name="Bayul T."/>
            <person name="Blitshsteyn B."/>
            <person name="Bloom T."/>
            <person name="Blye J."/>
            <person name="Boguslavskiy L."/>
            <person name="Borowsky M."/>
            <person name="Boukhgalter B."/>
            <person name="Brunache A."/>
            <person name="Butler J."/>
            <person name="Calixte N."/>
            <person name="Calvo S."/>
            <person name="Camarata J."/>
            <person name="Campo K."/>
            <person name="Chang J."/>
            <person name="Cheshatsang Y."/>
            <person name="Citroen M."/>
            <person name="Collymore A."/>
            <person name="Considine T."/>
            <person name="Cook A."/>
            <person name="Cooke P."/>
            <person name="Corum B."/>
            <person name="Cuomo C."/>
            <person name="David R."/>
            <person name="Dawoe T."/>
            <person name="Degray S."/>
            <person name="Dodge S."/>
            <person name="Dooley K."/>
            <person name="Dorje P."/>
            <person name="Dorjee K."/>
            <person name="Dorris L."/>
            <person name="Duffey N."/>
            <person name="Dupes A."/>
            <person name="Elkins T."/>
            <person name="Engels R."/>
            <person name="Erickson J."/>
            <person name="Farina A."/>
            <person name="Faro S."/>
            <person name="Ferreira P."/>
            <person name="Fischer H."/>
            <person name="Fitzgerald M."/>
            <person name="Foley K."/>
            <person name="Gage D."/>
            <person name="Galagan J."/>
            <person name="Gearin G."/>
            <person name="Gnerre S."/>
            <person name="Gnirke A."/>
            <person name="Goyette A."/>
            <person name="Graham J."/>
            <person name="Grandbois E."/>
            <person name="Gyaltsen K."/>
            <person name="Hafez N."/>
            <person name="Hagopian D."/>
            <person name="Hagos B."/>
            <person name="Hall J."/>
            <person name="Hatcher B."/>
            <person name="Heller A."/>
            <person name="Higgins H."/>
            <person name="Honan T."/>
            <person name="Horn A."/>
            <person name="Houde N."/>
            <person name="Hughes L."/>
            <person name="Hulme W."/>
            <person name="Husby E."/>
            <person name="Iliev I."/>
            <person name="Jaffe D."/>
            <person name="Jones C."/>
            <person name="Kamal M."/>
            <person name="Kamat A."/>
            <person name="Kamvysselis M."/>
            <person name="Karlsson E."/>
            <person name="Kells C."/>
            <person name="Kieu A."/>
            <person name="Kisner P."/>
            <person name="Kodira C."/>
            <person name="Kulbokas E."/>
            <person name="Labutti K."/>
            <person name="Lama D."/>
            <person name="Landers T."/>
            <person name="Leger J."/>
            <person name="Levine S."/>
            <person name="Lewis D."/>
            <person name="Lewis T."/>
            <person name="Lindblad-toh K."/>
            <person name="Liu X."/>
            <person name="Lokyitsang T."/>
            <person name="Lokyitsang Y."/>
            <person name="Lucien O."/>
            <person name="Lui A."/>
            <person name="Ma L.J."/>
            <person name="Mabbitt R."/>
            <person name="Macdonald J."/>
            <person name="Maclean C."/>
            <person name="Major J."/>
            <person name="Manning J."/>
            <person name="Marabella R."/>
            <person name="Maru K."/>
            <person name="Matthews C."/>
            <person name="Mauceli E."/>
            <person name="Mccarthy M."/>
            <person name="Mcdonough S."/>
            <person name="Mcghee T."/>
            <person name="Meldrim J."/>
            <person name="Meneus L."/>
            <person name="Mesirov J."/>
            <person name="Mihalev A."/>
            <person name="Mihova T."/>
            <person name="Mikkelsen T."/>
            <person name="Mlenga V."/>
            <person name="Moru K."/>
            <person name="Mozes J."/>
            <person name="Mulrain L."/>
            <person name="Munson G."/>
            <person name="Naylor J."/>
            <person name="Newes C."/>
            <person name="Nguyen C."/>
            <person name="Nguyen N."/>
            <person name="Nguyen T."/>
            <person name="Nicol R."/>
            <person name="Nielsen C."/>
            <person name="Nizzari M."/>
            <person name="Norbu C."/>
            <person name="Norbu N."/>
            <person name="O'donnell P."/>
            <person name="Okoawo O."/>
            <person name="O'leary S."/>
            <person name="Omotosho B."/>
            <person name="O'neill K."/>
            <person name="Osman S."/>
            <person name="Parker S."/>
            <person name="Perrin D."/>
            <person name="Phunkhang P."/>
            <person name="Piqani B."/>
            <person name="Purcell S."/>
            <person name="Rachupka T."/>
            <person name="Ramasamy U."/>
            <person name="Rameau R."/>
            <person name="Ray V."/>
            <person name="Raymond C."/>
            <person name="Retta R."/>
            <person name="Richardson S."/>
            <person name="Rise C."/>
            <person name="Rodriguez J."/>
            <person name="Rogers J."/>
            <person name="Rogov P."/>
            <person name="Rutman M."/>
            <person name="Schupbach R."/>
            <person name="Seaman C."/>
            <person name="Settipalli S."/>
            <person name="Sharpe T."/>
            <person name="Sheridan J."/>
            <person name="Sherpa N."/>
            <person name="Shi J."/>
            <person name="Smirnov S."/>
            <person name="Smith C."/>
            <person name="Sougnez C."/>
            <person name="Spencer B."/>
            <person name="Stalker J."/>
            <person name="Stange-thomann N."/>
            <person name="Stavropoulos S."/>
            <person name="Stetson K."/>
            <person name="Stone C."/>
            <person name="Stone S."/>
            <person name="Stubbs M."/>
            <person name="Talamas J."/>
            <person name="Tchuinga P."/>
            <person name="Tenzing P."/>
            <person name="Tesfaye S."/>
            <person name="Theodore J."/>
            <person name="Thoulutsang Y."/>
            <person name="Topham K."/>
            <person name="Towey S."/>
            <person name="Tsamla T."/>
            <person name="Tsomo N."/>
            <person name="Vallee D."/>
            <person name="Vassiliev H."/>
            <person name="Venkataraman V."/>
            <person name="Vinson J."/>
            <person name="Vo A."/>
            <person name="Wade C."/>
            <person name="Wang S."/>
            <person name="Wangchuk T."/>
            <person name="Wangdi T."/>
            <person name="Whittaker C."/>
            <person name="Wilkinson J."/>
            <person name="Wu Y."/>
            <person name="Wyman D."/>
            <person name="Yadav S."/>
            <person name="Yang S."/>
            <person name="Yang X."/>
            <person name="Yeager S."/>
            <person name="Yee E."/>
            <person name="Young G."/>
            <person name="Zainoun J."/>
            <person name="Zembeck L."/>
            <person name="Zimmer A."/>
            <person name="Zody M."/>
            <person name="Lander E."/>
        </authorList>
    </citation>
    <scope>NUCLEOTIDE SEQUENCE [LARGE SCALE GENOMIC DNA]</scope>
</reference>
<dbReference type="InterPro" id="IPR036967">
    <property type="entry name" value="Ribosomal_uS11_sf"/>
</dbReference>
<sequence length="222" mass="25255">MFTTKLLQEVLKKSTIRVIPAIKAHGGLSSLDECLNNKSNQNATPLRTFLNKNPRNLERMALAHKDEGWGNRTPETAATNWPAFPHYHRIILERTGKHTYATLLHYHGRRVIEVSTREWSIQQQIYKGNDVCTCYNVGRVFVERCIRSGISCAAWTIPNNITDGSQSITAFREALTSSGFVLKEPDQISFRSYQPPHMKREGPEAPTSKDFFSYSAARFHSD</sequence>
<accession>H2YC30</accession>
<proteinExistence type="inferred from homology"/>
<dbReference type="FunCoup" id="H2YC30">
    <property type="interactions" value="346"/>
</dbReference>
<dbReference type="SUPFAM" id="SSF53137">
    <property type="entry name" value="Translational machinery components"/>
    <property type="match status" value="1"/>
</dbReference>